<feature type="active site" evidence="11">
    <location>
        <position position="187"/>
    </location>
</feature>
<comment type="catalytic activity">
    <reaction evidence="10">
        <text>2 D-alanine + ATP = D-alanyl-D-alanine + ADP + phosphate + H(+)</text>
        <dbReference type="Rhea" id="RHEA:11224"/>
        <dbReference type="ChEBI" id="CHEBI:15378"/>
        <dbReference type="ChEBI" id="CHEBI:30616"/>
        <dbReference type="ChEBI" id="CHEBI:43474"/>
        <dbReference type="ChEBI" id="CHEBI:57416"/>
        <dbReference type="ChEBI" id="CHEBI:57822"/>
        <dbReference type="ChEBI" id="CHEBI:456216"/>
        <dbReference type="EC" id="6.3.2.4"/>
    </reaction>
</comment>
<keyword evidence="3 10" id="KW-0963">Cytoplasm</keyword>
<keyword evidence="9 10" id="KW-0961">Cell wall biogenesis/degradation</keyword>
<dbReference type="SUPFAM" id="SSF56059">
    <property type="entry name" value="Glutathione synthetase ATP-binding domain-like"/>
    <property type="match status" value="1"/>
</dbReference>
<comment type="similarity">
    <text evidence="2 10">Belongs to the D-alanine--D-alanine ligase family.</text>
</comment>
<dbReference type="EC" id="6.3.2.4" evidence="10"/>
<dbReference type="PROSITE" id="PS00844">
    <property type="entry name" value="DALA_DALA_LIGASE_2"/>
    <property type="match status" value="1"/>
</dbReference>
<dbReference type="Gene3D" id="3.40.50.20">
    <property type="match status" value="1"/>
</dbReference>
<gene>
    <name evidence="10" type="primary">ddl</name>
    <name evidence="15" type="ORF">LKD36_11600</name>
</gene>
<dbReference type="GO" id="GO:0005737">
    <property type="term" value="C:cytoplasm"/>
    <property type="evidence" value="ECO:0007669"/>
    <property type="project" value="UniProtKB-SubCell"/>
</dbReference>
<feature type="binding site" evidence="12">
    <location>
        <position position="308"/>
    </location>
    <ligand>
        <name>Mg(2+)</name>
        <dbReference type="ChEBI" id="CHEBI:18420"/>
        <label>2</label>
    </ligand>
</feature>
<dbReference type="PROSITE" id="PS00843">
    <property type="entry name" value="DALA_DALA_LIGASE_1"/>
    <property type="match status" value="1"/>
</dbReference>
<keyword evidence="12" id="KW-0479">Metal-binding</keyword>
<evidence type="ECO:0000313" key="16">
    <source>
        <dbReference type="Proteomes" id="UP001198220"/>
    </source>
</evidence>
<protein>
    <recommendedName>
        <fullName evidence="10">D-alanine--D-alanine ligase</fullName>
        <ecNumber evidence="10">6.3.2.4</ecNumber>
    </recommendedName>
    <alternativeName>
        <fullName evidence="10">D-Ala-D-Ala ligase</fullName>
    </alternativeName>
    <alternativeName>
        <fullName evidence="10">D-alanylalanine synthetase</fullName>
    </alternativeName>
</protein>
<proteinExistence type="inferred from homology"/>
<feature type="binding site" evidence="12">
    <location>
        <position position="308"/>
    </location>
    <ligand>
        <name>Mg(2+)</name>
        <dbReference type="ChEBI" id="CHEBI:18420"/>
        <label>1</label>
    </ligand>
</feature>
<evidence type="ECO:0000256" key="7">
    <source>
        <dbReference type="ARBA" id="ARBA00022960"/>
    </source>
</evidence>
<organism evidence="15 16">
    <name type="scientific">Hominiventricola filiformis</name>
    <dbReference type="NCBI Taxonomy" id="2885352"/>
    <lineage>
        <taxon>Bacteria</taxon>
        <taxon>Bacillati</taxon>
        <taxon>Bacillota</taxon>
        <taxon>Clostridia</taxon>
        <taxon>Lachnospirales</taxon>
        <taxon>Lachnospiraceae</taxon>
        <taxon>Hominiventricola</taxon>
    </lineage>
</organism>
<dbReference type="InterPro" id="IPR011095">
    <property type="entry name" value="Dala_Dala_lig_C"/>
</dbReference>
<accession>A0AAE3A6D3</accession>
<dbReference type="Proteomes" id="UP001198220">
    <property type="component" value="Unassembled WGS sequence"/>
</dbReference>
<evidence type="ECO:0000256" key="9">
    <source>
        <dbReference type="ARBA" id="ARBA00023316"/>
    </source>
</evidence>
<comment type="caution">
    <text evidence="15">The sequence shown here is derived from an EMBL/GenBank/DDBJ whole genome shotgun (WGS) entry which is preliminary data.</text>
</comment>
<evidence type="ECO:0000256" key="12">
    <source>
        <dbReference type="PIRSR" id="PIRSR039102-3"/>
    </source>
</evidence>
<sequence length="353" mass="38741">MKIVVLAGGISTERDVSLCSGRNIYEALKGNGHDVVLVDLFLGLPEEKEPLDHLFTDDRDWSASVGTIAEDAPDIAHVKALRPNYRSLLGPNVLKLCELSDMVFLALHGENGEDGKIQALFDLMGIRYTGTGHTSSALCMDKNITKQMFRGRNVPTPPGITVQKGKPFRLPESVGYPCMVKTCCGGSSVGVYRVNDASELEKALDEAFTFEDQAIIERCIIGREFSIAVIEGEALPIIEIAPISGFYDYKNKYQPGSTIETCPAKLPEETAVRMQRHAEAACASVGIEGYARVDFMLDDRTGEDYALEVNTLPGMTPTSLMPQEAQAIGYSFPQLCEWILNVSMKKYANTERN</sequence>
<feature type="active site" evidence="11">
    <location>
        <position position="319"/>
    </location>
</feature>
<dbReference type="InterPro" id="IPR013815">
    <property type="entry name" value="ATP_grasp_subdomain_1"/>
</dbReference>
<feature type="domain" description="ATP-grasp" evidence="14">
    <location>
        <begin position="146"/>
        <end position="341"/>
    </location>
</feature>
<dbReference type="InterPro" id="IPR016185">
    <property type="entry name" value="PreATP-grasp_dom_sf"/>
</dbReference>
<keyword evidence="7 10" id="KW-0133">Cell shape</keyword>
<dbReference type="RefSeq" id="WP_308459691.1">
    <property type="nucleotide sequence ID" value="NZ_JAJEPS010000011.1"/>
</dbReference>
<keyword evidence="5 13" id="KW-0547">Nucleotide-binding</keyword>
<reference evidence="15 16" key="1">
    <citation type="submission" date="2021-10" db="EMBL/GenBank/DDBJ databases">
        <title>Anaerobic single-cell dispensing facilitates the cultivation of human gut bacteria.</title>
        <authorList>
            <person name="Afrizal A."/>
        </authorList>
    </citation>
    <scope>NUCLEOTIDE SEQUENCE [LARGE SCALE GENOMIC DNA]</scope>
    <source>
        <strain evidence="15 16">CLA-AA-H276</strain>
    </source>
</reference>
<comment type="cofactor">
    <cofactor evidence="12">
        <name>Mg(2+)</name>
        <dbReference type="ChEBI" id="CHEBI:18420"/>
    </cofactor>
    <cofactor evidence="12">
        <name>Mn(2+)</name>
        <dbReference type="ChEBI" id="CHEBI:29035"/>
    </cofactor>
    <text evidence="12">Binds 2 magnesium or manganese ions per subunit.</text>
</comment>
<dbReference type="PIRSF" id="PIRSF039102">
    <property type="entry name" value="Ddl/VanB"/>
    <property type="match status" value="1"/>
</dbReference>
<dbReference type="InterPro" id="IPR011127">
    <property type="entry name" value="Dala_Dala_lig_N"/>
</dbReference>
<evidence type="ECO:0000256" key="3">
    <source>
        <dbReference type="ARBA" id="ARBA00022490"/>
    </source>
</evidence>
<dbReference type="HAMAP" id="MF_00047">
    <property type="entry name" value="Dala_Dala_lig"/>
    <property type="match status" value="1"/>
</dbReference>
<dbReference type="InterPro" id="IPR000291">
    <property type="entry name" value="D-Ala_lig_Van_CS"/>
</dbReference>
<feature type="binding site" evidence="12">
    <location>
        <position position="310"/>
    </location>
    <ligand>
        <name>Mg(2+)</name>
        <dbReference type="ChEBI" id="CHEBI:18420"/>
        <label>2</label>
    </ligand>
</feature>
<keyword evidence="16" id="KW-1185">Reference proteome</keyword>
<evidence type="ECO:0000256" key="11">
    <source>
        <dbReference type="PIRSR" id="PIRSR039102-1"/>
    </source>
</evidence>
<evidence type="ECO:0000256" key="8">
    <source>
        <dbReference type="ARBA" id="ARBA00022984"/>
    </source>
</evidence>
<dbReference type="PANTHER" id="PTHR23132">
    <property type="entry name" value="D-ALANINE--D-ALANINE LIGASE"/>
    <property type="match status" value="1"/>
</dbReference>
<dbReference type="Gene3D" id="3.30.1490.20">
    <property type="entry name" value="ATP-grasp fold, A domain"/>
    <property type="match status" value="1"/>
</dbReference>
<dbReference type="Pfam" id="PF01820">
    <property type="entry name" value="Dala_Dala_lig_N"/>
    <property type="match status" value="1"/>
</dbReference>
<keyword evidence="6 13" id="KW-0067">ATP-binding</keyword>
<comment type="function">
    <text evidence="10">Cell wall formation.</text>
</comment>
<evidence type="ECO:0000256" key="2">
    <source>
        <dbReference type="ARBA" id="ARBA00010871"/>
    </source>
</evidence>
<dbReference type="PANTHER" id="PTHR23132:SF23">
    <property type="entry name" value="D-ALANINE--D-ALANINE LIGASE B"/>
    <property type="match status" value="1"/>
</dbReference>
<dbReference type="EMBL" id="JAJEPS010000011">
    <property type="protein sequence ID" value="MCC2126811.1"/>
    <property type="molecule type" value="Genomic_DNA"/>
</dbReference>
<keyword evidence="4 10" id="KW-0436">Ligase</keyword>
<evidence type="ECO:0000256" key="6">
    <source>
        <dbReference type="ARBA" id="ARBA00022840"/>
    </source>
</evidence>
<dbReference type="SUPFAM" id="SSF52440">
    <property type="entry name" value="PreATP-grasp domain"/>
    <property type="match status" value="1"/>
</dbReference>
<evidence type="ECO:0000256" key="5">
    <source>
        <dbReference type="ARBA" id="ARBA00022741"/>
    </source>
</evidence>
<evidence type="ECO:0000256" key="1">
    <source>
        <dbReference type="ARBA" id="ARBA00004496"/>
    </source>
</evidence>
<name>A0AAE3A6D3_9FIRM</name>
<dbReference type="GO" id="GO:0008716">
    <property type="term" value="F:D-alanine-D-alanine ligase activity"/>
    <property type="evidence" value="ECO:0007669"/>
    <property type="project" value="UniProtKB-UniRule"/>
</dbReference>
<keyword evidence="12" id="KW-0464">Manganese</keyword>
<evidence type="ECO:0000259" key="14">
    <source>
        <dbReference type="PROSITE" id="PS50975"/>
    </source>
</evidence>
<feature type="active site" evidence="11">
    <location>
        <position position="13"/>
    </location>
</feature>
<dbReference type="GO" id="GO:0005524">
    <property type="term" value="F:ATP binding"/>
    <property type="evidence" value="ECO:0007669"/>
    <property type="project" value="UniProtKB-UniRule"/>
</dbReference>
<dbReference type="AlphaFoldDB" id="A0AAE3A6D3"/>
<keyword evidence="8 10" id="KW-0573">Peptidoglycan synthesis</keyword>
<dbReference type="GO" id="GO:0071555">
    <property type="term" value="P:cell wall organization"/>
    <property type="evidence" value="ECO:0007669"/>
    <property type="project" value="UniProtKB-KW"/>
</dbReference>
<dbReference type="InterPro" id="IPR005905">
    <property type="entry name" value="D_ala_D_ala"/>
</dbReference>
<feature type="binding site" evidence="12">
    <location>
        <position position="294"/>
    </location>
    <ligand>
        <name>Mg(2+)</name>
        <dbReference type="ChEBI" id="CHEBI:18420"/>
        <label>1</label>
    </ligand>
</feature>
<dbReference type="GO" id="GO:0046872">
    <property type="term" value="F:metal ion binding"/>
    <property type="evidence" value="ECO:0007669"/>
    <property type="project" value="UniProtKB-KW"/>
</dbReference>
<dbReference type="InterPro" id="IPR011761">
    <property type="entry name" value="ATP-grasp"/>
</dbReference>
<comment type="subcellular location">
    <subcellularLocation>
        <location evidence="1 10">Cytoplasm</location>
    </subcellularLocation>
</comment>
<dbReference type="Pfam" id="PF07478">
    <property type="entry name" value="Dala_Dala_lig_C"/>
    <property type="match status" value="1"/>
</dbReference>
<evidence type="ECO:0000256" key="4">
    <source>
        <dbReference type="ARBA" id="ARBA00022598"/>
    </source>
</evidence>
<dbReference type="GO" id="GO:0008360">
    <property type="term" value="P:regulation of cell shape"/>
    <property type="evidence" value="ECO:0007669"/>
    <property type="project" value="UniProtKB-KW"/>
</dbReference>
<dbReference type="PROSITE" id="PS50975">
    <property type="entry name" value="ATP_GRASP"/>
    <property type="match status" value="1"/>
</dbReference>
<evidence type="ECO:0000256" key="13">
    <source>
        <dbReference type="PROSITE-ProRule" id="PRU00409"/>
    </source>
</evidence>
<dbReference type="NCBIfam" id="TIGR01205">
    <property type="entry name" value="D_ala_D_alaTIGR"/>
    <property type="match status" value="1"/>
</dbReference>
<dbReference type="GO" id="GO:0009252">
    <property type="term" value="P:peptidoglycan biosynthetic process"/>
    <property type="evidence" value="ECO:0007669"/>
    <property type="project" value="UniProtKB-UniRule"/>
</dbReference>
<keyword evidence="12" id="KW-0460">Magnesium</keyword>
<dbReference type="Gene3D" id="3.30.470.20">
    <property type="entry name" value="ATP-grasp fold, B domain"/>
    <property type="match status" value="1"/>
</dbReference>
<dbReference type="NCBIfam" id="NF002378">
    <property type="entry name" value="PRK01372.1"/>
    <property type="match status" value="1"/>
</dbReference>
<evidence type="ECO:0000256" key="10">
    <source>
        <dbReference type="HAMAP-Rule" id="MF_00047"/>
    </source>
</evidence>
<evidence type="ECO:0000313" key="15">
    <source>
        <dbReference type="EMBL" id="MCC2126811.1"/>
    </source>
</evidence>
<comment type="pathway">
    <text evidence="10">Cell wall biogenesis; peptidoglycan biosynthesis.</text>
</comment>